<dbReference type="InterPro" id="IPR029058">
    <property type="entry name" value="AB_hydrolase_fold"/>
</dbReference>
<evidence type="ECO:0000313" key="2">
    <source>
        <dbReference type="EMBL" id="MBB3986970.1"/>
    </source>
</evidence>
<dbReference type="RefSeq" id="WP_183967762.1">
    <property type="nucleotide sequence ID" value="NZ_BAABBZ010000019.1"/>
</dbReference>
<evidence type="ECO:0000259" key="1">
    <source>
        <dbReference type="Pfam" id="PF12697"/>
    </source>
</evidence>
<dbReference type="PANTHER" id="PTHR10992">
    <property type="entry name" value="METHYLESTERASE FAMILY MEMBER"/>
    <property type="match status" value="1"/>
</dbReference>
<protein>
    <submittedName>
        <fullName evidence="2">Pimeloyl-ACP methyl ester carboxylesterase</fullName>
    </submittedName>
</protein>
<dbReference type="GO" id="GO:0080032">
    <property type="term" value="F:methyl jasmonate esterase activity"/>
    <property type="evidence" value="ECO:0007669"/>
    <property type="project" value="TreeGrafter"/>
</dbReference>
<evidence type="ECO:0000313" key="3">
    <source>
        <dbReference type="Proteomes" id="UP000541426"/>
    </source>
</evidence>
<reference evidence="2 3" key="1">
    <citation type="submission" date="2020-08" db="EMBL/GenBank/DDBJ databases">
        <title>Genomic Encyclopedia of Type Strains, Phase IV (KMG-IV): sequencing the most valuable type-strain genomes for metagenomic binning, comparative biology and taxonomic classification.</title>
        <authorList>
            <person name="Goeker M."/>
        </authorList>
    </citation>
    <scope>NUCLEOTIDE SEQUENCE [LARGE SCALE GENOMIC DNA]</scope>
    <source>
        <strain evidence="2 3">DSM 102235</strain>
    </source>
</reference>
<feature type="domain" description="AB hydrolase-1" evidence="1">
    <location>
        <begin position="4"/>
        <end position="228"/>
    </location>
</feature>
<dbReference type="Pfam" id="PF12697">
    <property type="entry name" value="Abhydrolase_6"/>
    <property type="match status" value="1"/>
</dbReference>
<dbReference type="Gene3D" id="3.40.50.1820">
    <property type="entry name" value="alpha/beta hydrolase"/>
    <property type="match status" value="1"/>
</dbReference>
<sequence length="243" mass="26668">MARFLLVHGASHGAWCWRDVIPALQALGHEAVAIDMPGHGDDPADIEQVSLRDYGQRIVEHLDQPTILVGHSMGGYSITQAAELSADNIRRLVHLCAYTPWPDHSLSQMRMQADEQPLVPLIRPSGTKRSFTFDTSGGTHAFYHDCPAETVLFAVANLCPESTAASNTAIALTEQSQSLPKSYIICTEDGAIPPAFQRVMADRFDPQDVSDLHSSHSPFFSMPDRLAARLDEIARQTHDLDGL</sequence>
<comment type="caution">
    <text evidence="2">The sequence shown here is derived from an EMBL/GenBank/DDBJ whole genome shotgun (WGS) entry which is preliminary data.</text>
</comment>
<dbReference type="InterPro" id="IPR045889">
    <property type="entry name" value="MES/HNL"/>
</dbReference>
<name>A0A7W6DUP3_9RHOB</name>
<dbReference type="PANTHER" id="PTHR10992:SF1086">
    <property type="entry name" value="AB HYDROLASE-1 DOMAIN-CONTAINING PROTEIN"/>
    <property type="match status" value="1"/>
</dbReference>
<dbReference type="SUPFAM" id="SSF53474">
    <property type="entry name" value="alpha/beta-Hydrolases"/>
    <property type="match status" value="1"/>
</dbReference>
<organism evidence="2 3">
    <name type="scientific">Sagittula marina</name>
    <dbReference type="NCBI Taxonomy" id="943940"/>
    <lineage>
        <taxon>Bacteria</taxon>
        <taxon>Pseudomonadati</taxon>
        <taxon>Pseudomonadota</taxon>
        <taxon>Alphaproteobacteria</taxon>
        <taxon>Rhodobacterales</taxon>
        <taxon>Roseobacteraceae</taxon>
        <taxon>Sagittula</taxon>
    </lineage>
</organism>
<keyword evidence="3" id="KW-1185">Reference proteome</keyword>
<dbReference type="Proteomes" id="UP000541426">
    <property type="component" value="Unassembled WGS sequence"/>
</dbReference>
<dbReference type="AlphaFoldDB" id="A0A7W6DUP3"/>
<dbReference type="InterPro" id="IPR000073">
    <property type="entry name" value="AB_hydrolase_1"/>
</dbReference>
<dbReference type="GO" id="GO:0080030">
    <property type="term" value="F:methyl indole-3-acetate esterase activity"/>
    <property type="evidence" value="ECO:0007669"/>
    <property type="project" value="TreeGrafter"/>
</dbReference>
<gene>
    <name evidence="2" type="ORF">GGQ68_003314</name>
</gene>
<accession>A0A7W6DUP3</accession>
<proteinExistence type="predicted"/>
<dbReference type="EMBL" id="JACIEJ010000008">
    <property type="protein sequence ID" value="MBB3986970.1"/>
    <property type="molecule type" value="Genomic_DNA"/>
</dbReference>